<dbReference type="AlphaFoldDB" id="A0A096BD52"/>
<reference evidence="5 6" key="1">
    <citation type="submission" date="2011-08" db="EMBL/GenBank/DDBJ databases">
        <title>The Genome Sequence of Clostridium orbiscindens 1_3_50AFAA.</title>
        <authorList>
            <consortium name="The Broad Institute Genome Sequencing Platform"/>
            <person name="Earl A."/>
            <person name="Ward D."/>
            <person name="Feldgarden M."/>
            <person name="Gevers D."/>
            <person name="Daigneault M."/>
            <person name="Strauss J."/>
            <person name="Allen-Vercoe E."/>
            <person name="Young S.K."/>
            <person name="Zeng Q."/>
            <person name="Gargeya S."/>
            <person name="Fitzgerald M."/>
            <person name="Haas B."/>
            <person name="Abouelleil A."/>
            <person name="Alvarado L."/>
            <person name="Arachchi H.M."/>
            <person name="Berlin A."/>
            <person name="Brown A."/>
            <person name="Chapman S.B."/>
            <person name="Chen Z."/>
            <person name="Dunbar C."/>
            <person name="Freedman E."/>
            <person name="Gearin G."/>
            <person name="Gellesch M."/>
            <person name="Goldberg J."/>
            <person name="Griggs A."/>
            <person name="Gujja S."/>
            <person name="Heiman D."/>
            <person name="Howarth C."/>
            <person name="Larson L."/>
            <person name="Lui A."/>
            <person name="MacDonald P.J.P."/>
            <person name="Montmayeur A."/>
            <person name="Murphy C."/>
            <person name="Neiman D."/>
            <person name="Pearson M."/>
            <person name="Priest M."/>
            <person name="Roberts A."/>
            <person name="Saif S."/>
            <person name="Shea T."/>
            <person name="Shenoy N."/>
            <person name="Sisk P."/>
            <person name="Stolte C."/>
            <person name="Sykes S."/>
            <person name="Wortman J."/>
            <person name="Nusbaum C."/>
            <person name="Birren B."/>
        </authorList>
    </citation>
    <scope>NUCLEOTIDE SEQUENCE [LARGE SCALE GENOMIC DNA]</scope>
    <source>
        <strain evidence="5 6">1_3_50AFAA</strain>
    </source>
</reference>
<dbReference type="Gene3D" id="3.40.1190.20">
    <property type="match status" value="1"/>
</dbReference>
<evidence type="ECO:0000259" key="4">
    <source>
        <dbReference type="Pfam" id="PF00294"/>
    </source>
</evidence>
<dbReference type="RefSeq" id="WP_009257226.1">
    <property type="nucleotide sequence ID" value="NZ_KN174161.1"/>
</dbReference>
<dbReference type="CDD" id="cd01166">
    <property type="entry name" value="KdgK"/>
    <property type="match status" value="1"/>
</dbReference>
<dbReference type="GO" id="GO:0016301">
    <property type="term" value="F:kinase activity"/>
    <property type="evidence" value="ECO:0007669"/>
    <property type="project" value="UniProtKB-KW"/>
</dbReference>
<evidence type="ECO:0000256" key="3">
    <source>
        <dbReference type="ARBA" id="ARBA00022777"/>
    </source>
</evidence>
<proteinExistence type="inferred from homology"/>
<evidence type="ECO:0000313" key="5">
    <source>
        <dbReference type="EMBL" id="KGF57303.1"/>
    </source>
</evidence>
<dbReference type="PANTHER" id="PTHR43320:SF2">
    <property type="entry name" value="2-DEHYDRO-3-DEOXYGLUCONOKINASE_2-DEHYDRO-3-DEOXYGALACTONOKINASE"/>
    <property type="match status" value="1"/>
</dbReference>
<dbReference type="InterPro" id="IPR029056">
    <property type="entry name" value="Ribokinase-like"/>
</dbReference>
<dbReference type="Pfam" id="PF00294">
    <property type="entry name" value="PfkB"/>
    <property type="match status" value="1"/>
</dbReference>
<name>A0A096BD52_FLAPL</name>
<comment type="similarity">
    <text evidence="1">Belongs to the carbohydrate kinase PfkB family.</text>
</comment>
<dbReference type="HOGENOM" id="CLU_027634_0_1_9"/>
<evidence type="ECO:0000256" key="2">
    <source>
        <dbReference type="ARBA" id="ARBA00022679"/>
    </source>
</evidence>
<dbReference type="EMBL" id="ADLO01000008">
    <property type="protein sequence ID" value="KGF57303.1"/>
    <property type="molecule type" value="Genomic_DNA"/>
</dbReference>
<organism evidence="5 6">
    <name type="scientific">Flavonifractor plautii 1_3_50AFAA</name>
    <dbReference type="NCBI Taxonomy" id="742738"/>
    <lineage>
        <taxon>Bacteria</taxon>
        <taxon>Bacillati</taxon>
        <taxon>Bacillota</taxon>
        <taxon>Clostridia</taxon>
        <taxon>Eubacteriales</taxon>
        <taxon>Oscillospiraceae</taxon>
        <taxon>Flavonifractor</taxon>
    </lineage>
</organism>
<sequence>MKYLTFGEIMLRLKSPGHECLFQNGTLEATFGGGEANVAVSLANFGVDAAFLTVLPDNPVGSACMGELRRFGVDTSRILTRQGRMGIYFLESGANQRPSKVVYDRAGSAIAQTAPSEIDWDQAFAGIGWFHITGITPALSESAMELSLCAVREAKARGVTVSCDLNYRKNLWKYGKEAPQVMRELTKSVDVAIANEEDVQKSLGISAAVDVTAGQLDREKYRALGDQVLREFPNLRLIAITLRESVSADINGWSACLNNGSKFYTSRRYEIRDIVDRVGGGDSFAAGLIYGLTHYQNHQEALEFAVAASCLKHSILGDFNRVSVADVEKLMAGDGSGRVQR</sequence>
<comment type="caution">
    <text evidence="5">The sequence shown here is derived from an EMBL/GenBank/DDBJ whole genome shotgun (WGS) entry which is preliminary data.</text>
</comment>
<protein>
    <recommendedName>
        <fullName evidence="4">Carbohydrate kinase PfkB domain-containing protein</fullName>
    </recommendedName>
</protein>
<dbReference type="PANTHER" id="PTHR43320">
    <property type="entry name" value="SUGAR KINASE"/>
    <property type="match status" value="1"/>
</dbReference>
<feature type="domain" description="Carbohydrate kinase PfkB" evidence="4">
    <location>
        <begin position="5"/>
        <end position="311"/>
    </location>
</feature>
<keyword evidence="6" id="KW-1185">Reference proteome</keyword>
<evidence type="ECO:0000256" key="1">
    <source>
        <dbReference type="ARBA" id="ARBA00010688"/>
    </source>
</evidence>
<dbReference type="SUPFAM" id="SSF53613">
    <property type="entry name" value="Ribokinase-like"/>
    <property type="match status" value="1"/>
</dbReference>
<keyword evidence="2" id="KW-0808">Transferase</keyword>
<dbReference type="InterPro" id="IPR011611">
    <property type="entry name" value="PfkB_dom"/>
</dbReference>
<dbReference type="PATRIC" id="fig|742738.3.peg.250"/>
<dbReference type="InterPro" id="IPR052700">
    <property type="entry name" value="Carb_kinase_PfkB-like"/>
</dbReference>
<dbReference type="eggNOG" id="COG0524">
    <property type="taxonomic scope" value="Bacteria"/>
</dbReference>
<keyword evidence="3" id="KW-0418">Kinase</keyword>
<dbReference type="Proteomes" id="UP000029585">
    <property type="component" value="Unassembled WGS sequence"/>
</dbReference>
<gene>
    <name evidence="5" type="ORF">HMPREF9460_00237</name>
</gene>
<accession>A0A096BD52</accession>
<evidence type="ECO:0000313" key="6">
    <source>
        <dbReference type="Proteomes" id="UP000029585"/>
    </source>
</evidence>